<dbReference type="Pfam" id="PF00632">
    <property type="entry name" value="HECT"/>
    <property type="match status" value="1"/>
</dbReference>
<dbReference type="SUPFAM" id="SSF56204">
    <property type="entry name" value="Hect, E3 ligase catalytic domain"/>
    <property type="match status" value="1"/>
</dbReference>
<feature type="chain" id="PRO_5009311240" evidence="4">
    <location>
        <begin position="17"/>
        <end position="214"/>
    </location>
</feature>
<protein>
    <submittedName>
        <fullName evidence="7">HECT domain-containing protein</fullName>
    </submittedName>
</protein>
<dbReference type="InterPro" id="IPR002347">
    <property type="entry name" value="SDR_fam"/>
</dbReference>
<proteinExistence type="predicted"/>
<keyword evidence="2 3" id="KW-0833">Ubl conjugation pathway</keyword>
<dbReference type="InterPro" id="IPR035983">
    <property type="entry name" value="Hect_E3_ubiquitin_ligase"/>
</dbReference>
<dbReference type="FunFam" id="3.30.2160.10:FF:000004">
    <property type="entry name" value="probable E3 ubiquitin-protein ligase HERC4 isoform X1"/>
    <property type="match status" value="1"/>
</dbReference>
<dbReference type="PRINTS" id="PR00081">
    <property type="entry name" value="GDHRDH"/>
</dbReference>
<name>A0A1I7XGH8_HETBA</name>
<keyword evidence="1" id="KW-0808">Transferase</keyword>
<keyword evidence="6" id="KW-1185">Reference proteome</keyword>
<evidence type="ECO:0000259" key="5">
    <source>
        <dbReference type="PROSITE" id="PS50237"/>
    </source>
</evidence>
<dbReference type="WBParaSite" id="Hba_16587">
    <property type="protein sequence ID" value="Hba_16587"/>
    <property type="gene ID" value="Hba_16587"/>
</dbReference>
<dbReference type="AlphaFoldDB" id="A0A1I7XGH8"/>
<feature type="signal peptide" evidence="4">
    <location>
        <begin position="1"/>
        <end position="16"/>
    </location>
</feature>
<organism evidence="6 7">
    <name type="scientific">Heterorhabditis bacteriophora</name>
    <name type="common">Entomopathogenic nematode worm</name>
    <dbReference type="NCBI Taxonomy" id="37862"/>
    <lineage>
        <taxon>Eukaryota</taxon>
        <taxon>Metazoa</taxon>
        <taxon>Ecdysozoa</taxon>
        <taxon>Nematoda</taxon>
        <taxon>Chromadorea</taxon>
        <taxon>Rhabditida</taxon>
        <taxon>Rhabditina</taxon>
        <taxon>Rhabditomorpha</taxon>
        <taxon>Strongyloidea</taxon>
        <taxon>Heterorhabditidae</taxon>
        <taxon>Heterorhabditis</taxon>
    </lineage>
</organism>
<accession>A0A1I7XGH8</accession>
<dbReference type="InterPro" id="IPR036291">
    <property type="entry name" value="NAD(P)-bd_dom_sf"/>
</dbReference>
<evidence type="ECO:0000256" key="3">
    <source>
        <dbReference type="PROSITE-ProRule" id="PRU00104"/>
    </source>
</evidence>
<feature type="domain" description="HECT" evidence="5">
    <location>
        <begin position="133"/>
        <end position="208"/>
    </location>
</feature>
<dbReference type="PROSITE" id="PS50237">
    <property type="entry name" value="HECT"/>
    <property type="match status" value="1"/>
</dbReference>
<evidence type="ECO:0000256" key="1">
    <source>
        <dbReference type="ARBA" id="ARBA00022679"/>
    </source>
</evidence>
<evidence type="ECO:0000256" key="2">
    <source>
        <dbReference type="ARBA" id="ARBA00022786"/>
    </source>
</evidence>
<dbReference type="PANTHER" id="PTHR43975">
    <property type="entry name" value="ZGC:101858"/>
    <property type="match status" value="1"/>
</dbReference>
<dbReference type="PANTHER" id="PTHR43975:SF2">
    <property type="entry name" value="EG:BACR7A4.14 PROTEIN-RELATED"/>
    <property type="match status" value="1"/>
</dbReference>
<dbReference type="InterPro" id="IPR000569">
    <property type="entry name" value="HECT_dom"/>
</dbReference>
<keyword evidence="4" id="KW-0732">Signal</keyword>
<reference evidence="7" key="1">
    <citation type="submission" date="2016-11" db="UniProtKB">
        <authorList>
            <consortium name="WormBaseParasite"/>
        </authorList>
    </citation>
    <scope>IDENTIFICATION</scope>
</reference>
<dbReference type="SUPFAM" id="SSF51735">
    <property type="entry name" value="NAD(P)-binding Rossmann-fold domains"/>
    <property type="match status" value="1"/>
</dbReference>
<evidence type="ECO:0000313" key="6">
    <source>
        <dbReference type="Proteomes" id="UP000095283"/>
    </source>
</evidence>
<comment type="caution">
    <text evidence="3">Lacks conserved residue(s) required for the propagation of feature annotation.</text>
</comment>
<evidence type="ECO:0000256" key="4">
    <source>
        <dbReference type="SAM" id="SignalP"/>
    </source>
</evidence>
<dbReference type="Proteomes" id="UP000095283">
    <property type="component" value="Unplaced"/>
</dbReference>
<dbReference type="Gene3D" id="3.40.50.720">
    <property type="entry name" value="NAD(P)-binding Rossmann-like Domain"/>
    <property type="match status" value="2"/>
</dbReference>
<evidence type="ECO:0000313" key="7">
    <source>
        <dbReference type="WBParaSite" id="Hba_16587"/>
    </source>
</evidence>
<dbReference type="Gene3D" id="3.30.2160.10">
    <property type="entry name" value="Hect, E3 ligase catalytic domain"/>
    <property type="match status" value="1"/>
</dbReference>
<sequence length="214" mass="23287">MLGLFGFLSHIYLGASSGIGHGAAIKMAKEGYALSLSGRNEEALMAVARECSELGVGDNHVNSAGILTSGPVIDTDINVYDKQMDVNVRRCVLIHFINFFSVVQLTRLVLPHLINTKGTVVNVSSITGPCPVLLDQQPTLEDLCELSPVEGRSLQELLDYQGDDFEDVFCLTFTFSCTALGQTETVDLKTEGSKITVTQLNKNEYVQIHSTVYP</sequence>
<dbReference type="GO" id="GO:0004842">
    <property type="term" value="F:ubiquitin-protein transferase activity"/>
    <property type="evidence" value="ECO:0007669"/>
    <property type="project" value="InterPro"/>
</dbReference>